<dbReference type="AlphaFoldDB" id="A0A0F9HEB0"/>
<organism evidence="1">
    <name type="scientific">marine sediment metagenome</name>
    <dbReference type="NCBI Taxonomy" id="412755"/>
    <lineage>
        <taxon>unclassified sequences</taxon>
        <taxon>metagenomes</taxon>
        <taxon>ecological metagenomes</taxon>
    </lineage>
</organism>
<protein>
    <submittedName>
        <fullName evidence="1">Uncharacterized protein</fullName>
    </submittedName>
</protein>
<dbReference type="EMBL" id="LAZR01022974">
    <property type="protein sequence ID" value="KKL80050.1"/>
    <property type="molecule type" value="Genomic_DNA"/>
</dbReference>
<name>A0A0F9HEB0_9ZZZZ</name>
<proteinExistence type="predicted"/>
<evidence type="ECO:0000313" key="1">
    <source>
        <dbReference type="EMBL" id="KKL80050.1"/>
    </source>
</evidence>
<accession>A0A0F9HEB0</accession>
<gene>
    <name evidence="1" type="ORF">LCGC14_2008680</name>
</gene>
<reference evidence="1" key="1">
    <citation type="journal article" date="2015" name="Nature">
        <title>Complex archaea that bridge the gap between prokaryotes and eukaryotes.</title>
        <authorList>
            <person name="Spang A."/>
            <person name="Saw J.H."/>
            <person name="Jorgensen S.L."/>
            <person name="Zaremba-Niedzwiedzka K."/>
            <person name="Martijn J."/>
            <person name="Lind A.E."/>
            <person name="van Eijk R."/>
            <person name="Schleper C."/>
            <person name="Guy L."/>
            <person name="Ettema T.J."/>
        </authorList>
    </citation>
    <scope>NUCLEOTIDE SEQUENCE</scope>
</reference>
<sequence length="122" mass="14325">MGRITVVKRLEEDFYTILGDIFKDLEIFWDFLKTNLFILPEGVGKNWQRKLQFFQNRIDILVEKAGILKQCGKCGVQFPATRKHFYLDMKSRDNLCPDCINCHKETKKIGYNRKIAPESIHG</sequence>
<comment type="caution">
    <text evidence="1">The sequence shown here is derived from an EMBL/GenBank/DDBJ whole genome shotgun (WGS) entry which is preliminary data.</text>
</comment>